<dbReference type="Proteomes" id="UP001597458">
    <property type="component" value="Unassembled WGS sequence"/>
</dbReference>
<keyword evidence="3" id="KW-1185">Reference proteome</keyword>
<gene>
    <name evidence="2" type="ORF">ACFSTF_09430</name>
</gene>
<dbReference type="InterPro" id="IPR032466">
    <property type="entry name" value="Metal_Hydrolase"/>
</dbReference>
<dbReference type="InterPro" id="IPR013108">
    <property type="entry name" value="Amidohydro_3"/>
</dbReference>
<dbReference type="Gene3D" id="3.20.20.140">
    <property type="entry name" value="Metal-dependent hydrolases"/>
    <property type="match status" value="1"/>
</dbReference>
<reference evidence="3" key="1">
    <citation type="journal article" date="2019" name="Int. J. Syst. Evol. Microbiol.">
        <title>The Global Catalogue of Microorganisms (GCM) 10K type strain sequencing project: providing services to taxonomists for standard genome sequencing and annotation.</title>
        <authorList>
            <consortium name="The Broad Institute Genomics Platform"/>
            <consortium name="The Broad Institute Genome Sequencing Center for Infectious Disease"/>
            <person name="Wu L."/>
            <person name="Ma J."/>
        </authorList>
    </citation>
    <scope>NUCLEOTIDE SEQUENCE [LARGE SCALE GENOMIC DNA]</scope>
    <source>
        <strain evidence="3">TISTR 2241</strain>
    </source>
</reference>
<dbReference type="EMBL" id="JBHUMR010000012">
    <property type="protein sequence ID" value="MFD2617523.1"/>
    <property type="molecule type" value="Genomic_DNA"/>
</dbReference>
<protein>
    <submittedName>
        <fullName evidence="2">Amidohydrolase family protein</fullName>
    </submittedName>
</protein>
<name>A0ABW5PRL6_9BACI</name>
<evidence type="ECO:0000313" key="2">
    <source>
        <dbReference type="EMBL" id="MFD2617523.1"/>
    </source>
</evidence>
<dbReference type="CDD" id="cd01293">
    <property type="entry name" value="Bact_CD"/>
    <property type="match status" value="1"/>
</dbReference>
<feature type="domain" description="Amidohydrolase 3" evidence="1">
    <location>
        <begin position="70"/>
        <end position="397"/>
    </location>
</feature>
<dbReference type="Pfam" id="PF07969">
    <property type="entry name" value="Amidohydro_3"/>
    <property type="match status" value="1"/>
</dbReference>
<accession>A0ABW5PRL6</accession>
<dbReference type="InterPro" id="IPR052349">
    <property type="entry name" value="Metallo-hydrolase_Enzymes"/>
</dbReference>
<comment type="caution">
    <text evidence="2">The sequence shown here is derived from an EMBL/GenBank/DDBJ whole genome shotgun (WGS) entry which is preliminary data.</text>
</comment>
<evidence type="ECO:0000259" key="1">
    <source>
        <dbReference type="Pfam" id="PF07969"/>
    </source>
</evidence>
<dbReference type="InterPro" id="IPR011059">
    <property type="entry name" value="Metal-dep_hydrolase_composite"/>
</dbReference>
<dbReference type="SUPFAM" id="SSF51338">
    <property type="entry name" value="Composite domain of metallo-dependent hydrolases"/>
    <property type="match status" value="1"/>
</dbReference>
<dbReference type="PANTHER" id="PTHR32027">
    <property type="entry name" value="CYTOSINE DEAMINASE"/>
    <property type="match status" value="1"/>
</dbReference>
<dbReference type="PANTHER" id="PTHR32027:SF0">
    <property type="entry name" value="CYTOSINE DEAMINASE"/>
    <property type="match status" value="1"/>
</dbReference>
<dbReference type="Gene3D" id="2.30.40.10">
    <property type="entry name" value="Urease, subunit C, domain 1"/>
    <property type="match status" value="1"/>
</dbReference>
<proteinExistence type="predicted"/>
<dbReference type="SUPFAM" id="SSF51556">
    <property type="entry name" value="Metallo-dependent hydrolases"/>
    <property type="match status" value="1"/>
</dbReference>
<organism evidence="2 3">
    <name type="scientific">Terrilactibacillus laevilacticus</name>
    <dbReference type="NCBI Taxonomy" id="1380157"/>
    <lineage>
        <taxon>Bacteria</taxon>
        <taxon>Bacillati</taxon>
        <taxon>Bacillota</taxon>
        <taxon>Bacilli</taxon>
        <taxon>Bacillales</taxon>
        <taxon>Bacillaceae</taxon>
        <taxon>Terrilactibacillus</taxon>
    </lineage>
</organism>
<dbReference type="RefSeq" id="WP_141191175.1">
    <property type="nucleotide sequence ID" value="NZ_JBHUMR010000012.1"/>
</dbReference>
<evidence type="ECO:0000313" key="3">
    <source>
        <dbReference type="Proteomes" id="UP001597458"/>
    </source>
</evidence>
<sequence>MIDLLLHNVKSLHCDSLLDVGIENGKIVYLSHSKSEVPNSKQIIEGNGNVLLPGLVESHIHLDKAFLLDKMNEDATNLNEAIKLTAQLKQGFTKEDIRERSLKVLKRCVDYGVTHMRCHVEVDPIIQMKSMEVHLELKEQLKDLIDIQIVVFPQEGIFKQKGTADLMRESLIMGADVVGGIPYNDRDPIEHLNFVYQLANEFGKPLDFHVDFSDDPNQLAILDIIKLTHLYQMEGRVAVGHLTSLGSVEHEKARQIASKMAKEDIHVFSLPATDLYLNGRGDTERVRRGLTPVKLLLEEGVNVLYGTNNIRNPFTPFGTGNPLDIALLLAHSAQMGTFDDAKILLEMTTYGAARALGLTSYGIEIGKDADLVLFDSKDIRNVLLDRPKRLCVWKKGKEIGTDSIRSLIKVN</sequence>